<dbReference type="Proteomes" id="UP000824120">
    <property type="component" value="Chromosome 9"/>
</dbReference>
<dbReference type="EMBL" id="JACXVP010000009">
    <property type="protein sequence ID" value="KAG5586036.1"/>
    <property type="molecule type" value="Genomic_DNA"/>
</dbReference>
<evidence type="ECO:0000313" key="3">
    <source>
        <dbReference type="Proteomes" id="UP000824120"/>
    </source>
</evidence>
<organism evidence="2 3">
    <name type="scientific">Solanum commersonii</name>
    <name type="common">Commerson's wild potato</name>
    <name type="synonym">Commerson's nightshade</name>
    <dbReference type="NCBI Taxonomy" id="4109"/>
    <lineage>
        <taxon>Eukaryota</taxon>
        <taxon>Viridiplantae</taxon>
        <taxon>Streptophyta</taxon>
        <taxon>Embryophyta</taxon>
        <taxon>Tracheophyta</taxon>
        <taxon>Spermatophyta</taxon>
        <taxon>Magnoliopsida</taxon>
        <taxon>eudicotyledons</taxon>
        <taxon>Gunneridae</taxon>
        <taxon>Pentapetalae</taxon>
        <taxon>asterids</taxon>
        <taxon>lamiids</taxon>
        <taxon>Solanales</taxon>
        <taxon>Solanaceae</taxon>
        <taxon>Solanoideae</taxon>
        <taxon>Solaneae</taxon>
        <taxon>Solanum</taxon>
    </lineage>
</organism>
<proteinExistence type="predicted"/>
<feature type="region of interest" description="Disordered" evidence="1">
    <location>
        <begin position="1"/>
        <end position="38"/>
    </location>
</feature>
<accession>A0A9J5XFL7</accession>
<gene>
    <name evidence="2" type="ORF">H5410_046470</name>
</gene>
<reference evidence="2 3" key="1">
    <citation type="submission" date="2020-09" db="EMBL/GenBank/DDBJ databases">
        <title>De no assembly of potato wild relative species, Solanum commersonii.</title>
        <authorList>
            <person name="Cho K."/>
        </authorList>
    </citation>
    <scope>NUCLEOTIDE SEQUENCE [LARGE SCALE GENOMIC DNA]</scope>
    <source>
        <strain evidence="2">LZ3.2</strain>
        <tissue evidence="2">Leaf</tissue>
    </source>
</reference>
<keyword evidence="3" id="KW-1185">Reference proteome</keyword>
<name>A0A9J5XFL7_SOLCO</name>
<evidence type="ECO:0000313" key="2">
    <source>
        <dbReference type="EMBL" id="KAG5586036.1"/>
    </source>
</evidence>
<feature type="compositionally biased region" description="Basic and acidic residues" evidence="1">
    <location>
        <begin position="15"/>
        <end position="29"/>
    </location>
</feature>
<evidence type="ECO:0000256" key="1">
    <source>
        <dbReference type="SAM" id="MobiDB-lite"/>
    </source>
</evidence>
<sequence length="134" mass="15545">MTLKAAPRLSSKRSVWQDDRHRRGSRDDSGPEATNEVRLSRHTFRNHAVLWVVNEGAELQDCIVGRRKMVNVNAKYGYHLRMDSDLSPMPRRRDRHVKRIQSCTQQPLFQIAGIDDITKEIGNLFVGHGWRRKG</sequence>
<comment type="caution">
    <text evidence="2">The sequence shown here is derived from an EMBL/GenBank/DDBJ whole genome shotgun (WGS) entry which is preliminary data.</text>
</comment>
<protein>
    <submittedName>
        <fullName evidence="2">Uncharacterized protein</fullName>
    </submittedName>
</protein>
<dbReference type="AlphaFoldDB" id="A0A9J5XFL7"/>